<feature type="compositionally biased region" description="Basic and acidic residues" evidence="1">
    <location>
        <begin position="1"/>
        <end position="10"/>
    </location>
</feature>
<dbReference type="Proteomes" id="UP000265631">
    <property type="component" value="Unassembled WGS sequence"/>
</dbReference>
<evidence type="ECO:0000313" key="3">
    <source>
        <dbReference type="Proteomes" id="UP000265631"/>
    </source>
</evidence>
<feature type="region of interest" description="Disordered" evidence="1">
    <location>
        <begin position="150"/>
        <end position="372"/>
    </location>
</feature>
<comment type="caution">
    <text evidence="2">The sequence shown here is derived from an EMBL/GenBank/DDBJ whole genome shotgun (WGS) entry which is preliminary data.</text>
</comment>
<feature type="compositionally biased region" description="Polar residues" evidence="1">
    <location>
        <begin position="170"/>
        <end position="179"/>
    </location>
</feature>
<organism evidence="2 3">
    <name type="scientific">Fusarium flagelliforme</name>
    <dbReference type="NCBI Taxonomy" id="2675880"/>
    <lineage>
        <taxon>Eukaryota</taxon>
        <taxon>Fungi</taxon>
        <taxon>Dikarya</taxon>
        <taxon>Ascomycota</taxon>
        <taxon>Pezizomycotina</taxon>
        <taxon>Sordariomycetes</taxon>
        <taxon>Hypocreomycetidae</taxon>
        <taxon>Hypocreales</taxon>
        <taxon>Nectriaceae</taxon>
        <taxon>Fusarium</taxon>
        <taxon>Fusarium incarnatum-equiseti species complex</taxon>
    </lineage>
</organism>
<dbReference type="EMBL" id="PXXK01000378">
    <property type="protein sequence ID" value="RFN45074.1"/>
    <property type="molecule type" value="Genomic_DNA"/>
</dbReference>
<feature type="compositionally biased region" description="Polar residues" evidence="1">
    <location>
        <begin position="447"/>
        <end position="456"/>
    </location>
</feature>
<sequence length="610" mass="66608">MAPPRVDHKIYSRGRSAHSAQRVYEYTGQWLRVEKGIDATRGKRKRISRQEDSDDESEWGSESEESGSDSEPLPEIHVCNSEDSTSDSSSDDDDADIDEQSPQATKTRPANRQLIGVQNNQHLPTPSLSPEAARKRLFDGLDEHYRRAVRRAAMAGKRQFQAKPQVLLTPPTSGDSVPPNNKGGDRVSGSSPLSELPANPDAPCPKKVCTRAGTVSLPNRPGQDVQLESPLRRESAATIPDSAAGSDESSRDTAPASPASVSSSCDEHEHALTTAPATAAPPSIKSSTVVPATTRAPTLHHEDKASQISTDPASATGRPRRNIQLPSRIAHSQPQSAVAHVELSRKRPREPTFETREHPMSLASSPDTDENSALAMESLARNSPVPAISTQAVSVQNTVAPPDLFLRREKSTTSRMSITSLLQVPMESSSSESPSPATVGRDCESTIPLQSNSPPTTVSPPAKRQKIASARATSTLSHVEHDSHATQPTGENPEDLPDYDSLIEDWDKKAARVVNAHTNIQENRKALSEQSKYVAFLEHMHRTHPPDEDGRKHYEDEKKKLGDIQFLHGIFLRGFEEAKRAAVVNADPDVTLAEQARRMGRKRRREVLTH</sequence>
<feature type="compositionally biased region" description="Acidic residues" evidence="1">
    <location>
        <begin position="52"/>
        <end position="68"/>
    </location>
</feature>
<evidence type="ECO:0000256" key="1">
    <source>
        <dbReference type="SAM" id="MobiDB-lite"/>
    </source>
</evidence>
<accession>A0A395MB12</accession>
<feature type="compositionally biased region" description="Low complexity" evidence="1">
    <location>
        <begin position="427"/>
        <end position="436"/>
    </location>
</feature>
<gene>
    <name evidence="2" type="ORF">FIE12Z_10692</name>
</gene>
<dbReference type="AlphaFoldDB" id="A0A395MB12"/>
<feature type="compositionally biased region" description="Basic and acidic residues" evidence="1">
    <location>
        <begin position="32"/>
        <end position="41"/>
    </location>
</feature>
<keyword evidence="3" id="KW-1185">Reference proteome</keyword>
<proteinExistence type="predicted"/>
<feature type="compositionally biased region" description="Low complexity" evidence="1">
    <location>
        <begin position="273"/>
        <end position="282"/>
    </location>
</feature>
<feature type="compositionally biased region" description="Low complexity" evidence="1">
    <location>
        <begin position="254"/>
        <end position="264"/>
    </location>
</feature>
<feature type="region of interest" description="Disordered" evidence="1">
    <location>
        <begin position="1"/>
        <end position="135"/>
    </location>
</feature>
<feature type="compositionally biased region" description="Polar residues" evidence="1">
    <location>
        <begin position="102"/>
        <end position="128"/>
    </location>
</feature>
<name>A0A395MB12_9HYPO</name>
<protein>
    <submittedName>
        <fullName evidence="2">Uncharacterized protein</fullName>
    </submittedName>
</protein>
<reference evidence="2 3" key="1">
    <citation type="journal article" date="2018" name="PLoS Pathog.">
        <title>Evolution of structural diversity of trichothecenes, a family of toxins produced by plant pathogenic and entomopathogenic fungi.</title>
        <authorList>
            <person name="Proctor R.H."/>
            <person name="McCormick S.P."/>
            <person name="Kim H.S."/>
            <person name="Cardoza R.E."/>
            <person name="Stanley A.M."/>
            <person name="Lindo L."/>
            <person name="Kelly A."/>
            <person name="Brown D.W."/>
            <person name="Lee T."/>
            <person name="Vaughan M.M."/>
            <person name="Alexander N.J."/>
            <person name="Busman M."/>
            <person name="Gutierrez S."/>
        </authorList>
    </citation>
    <scope>NUCLEOTIDE SEQUENCE [LARGE SCALE GENOMIC DNA]</scope>
    <source>
        <strain evidence="2 3">NRRL 13405</strain>
    </source>
</reference>
<feature type="compositionally biased region" description="Basic and acidic residues" evidence="1">
    <location>
        <begin position="342"/>
        <end position="359"/>
    </location>
</feature>
<evidence type="ECO:0000313" key="2">
    <source>
        <dbReference type="EMBL" id="RFN45074.1"/>
    </source>
</evidence>
<feature type="region of interest" description="Disordered" evidence="1">
    <location>
        <begin position="421"/>
        <end position="500"/>
    </location>
</feature>
<feature type="compositionally biased region" description="Acidic residues" evidence="1">
    <location>
        <begin position="89"/>
        <end position="99"/>
    </location>
</feature>